<evidence type="ECO:0000313" key="2">
    <source>
        <dbReference type="Proteomes" id="UP000069272"/>
    </source>
</evidence>
<reference evidence="1" key="2">
    <citation type="submission" date="2022-08" db="UniProtKB">
        <authorList>
            <consortium name="EnsemblMetazoa"/>
        </authorList>
    </citation>
    <scope>IDENTIFICATION</scope>
    <source>
        <strain evidence="1">STECLA/ALBI9_A</strain>
    </source>
</reference>
<protein>
    <submittedName>
        <fullName evidence="1">Uncharacterized protein</fullName>
    </submittedName>
</protein>
<proteinExistence type="predicted"/>
<dbReference type="Proteomes" id="UP000069272">
    <property type="component" value="Chromosome 2R"/>
</dbReference>
<keyword evidence="2" id="KW-1185">Reference proteome</keyword>
<dbReference type="AlphaFoldDB" id="A0A182FZM1"/>
<evidence type="ECO:0000313" key="1">
    <source>
        <dbReference type="EnsemblMetazoa" id="AALB015460-PA"/>
    </source>
</evidence>
<accession>A0A182FZM1</accession>
<sequence>MVCAPTCIRKRTLDFGCKYRNLEKFSADVDHFLEEYDGIVEHVTAYHRSYRRELSHLYDDIELLLQKFRYIQASGVRGQLFMEKFCCGVRIVCCSTIVRNSGSITFCSTISLGFYSQPLYNFNPVMVKCDTFTDVC</sequence>
<dbReference type="EnsemblMetazoa" id="AALB015460-RA">
    <property type="protein sequence ID" value="AALB015460-PA"/>
    <property type="gene ID" value="AALB015460"/>
</dbReference>
<name>A0A182FZM1_ANOAL</name>
<reference evidence="1 2" key="1">
    <citation type="journal article" date="2017" name="G3 (Bethesda)">
        <title>The Physical Genome Mapping of Anopheles albimanus Corrected Scaffold Misassemblies and Identified Interarm Rearrangements in Genus Anopheles.</title>
        <authorList>
            <person name="Artemov G.N."/>
            <person name="Peery A.N."/>
            <person name="Jiang X."/>
            <person name="Tu Z."/>
            <person name="Stegniy V.N."/>
            <person name="Sharakhova M.V."/>
            <person name="Sharakhov I.V."/>
        </authorList>
    </citation>
    <scope>NUCLEOTIDE SEQUENCE [LARGE SCALE GENOMIC DNA]</scope>
    <source>
        <strain evidence="1 2">ALBI9_A</strain>
    </source>
</reference>
<dbReference type="VEuPathDB" id="VectorBase:AALB015460"/>
<organism evidence="1 2">
    <name type="scientific">Anopheles albimanus</name>
    <name type="common">New world malaria mosquito</name>
    <dbReference type="NCBI Taxonomy" id="7167"/>
    <lineage>
        <taxon>Eukaryota</taxon>
        <taxon>Metazoa</taxon>
        <taxon>Ecdysozoa</taxon>
        <taxon>Arthropoda</taxon>
        <taxon>Hexapoda</taxon>
        <taxon>Insecta</taxon>
        <taxon>Pterygota</taxon>
        <taxon>Neoptera</taxon>
        <taxon>Endopterygota</taxon>
        <taxon>Diptera</taxon>
        <taxon>Nematocera</taxon>
        <taxon>Culicoidea</taxon>
        <taxon>Culicidae</taxon>
        <taxon>Anophelinae</taxon>
        <taxon>Anopheles</taxon>
    </lineage>
</organism>
<dbReference type="VEuPathDB" id="VectorBase:AALB20_027225"/>